<dbReference type="AlphaFoldDB" id="A0A453B0P1"/>
<keyword evidence="2" id="KW-1185">Reference proteome</keyword>
<dbReference type="Gramene" id="AET2Gv20324500.8">
    <property type="protein sequence ID" value="AET2Gv20324500.8"/>
    <property type="gene ID" value="AET2Gv20324500"/>
</dbReference>
<reference evidence="2" key="2">
    <citation type="journal article" date="2017" name="Nat. Plants">
        <title>The Aegilops tauschii genome reveals multiple impacts of transposons.</title>
        <authorList>
            <person name="Zhao G."/>
            <person name="Zou C."/>
            <person name="Li K."/>
            <person name="Wang K."/>
            <person name="Li T."/>
            <person name="Gao L."/>
            <person name="Zhang X."/>
            <person name="Wang H."/>
            <person name="Yang Z."/>
            <person name="Liu X."/>
            <person name="Jiang W."/>
            <person name="Mao L."/>
            <person name="Kong X."/>
            <person name="Jiao Y."/>
            <person name="Jia J."/>
        </authorList>
    </citation>
    <scope>NUCLEOTIDE SEQUENCE [LARGE SCALE GENOMIC DNA]</scope>
    <source>
        <strain evidence="2">cv. AL8/78</strain>
    </source>
</reference>
<reference evidence="1" key="4">
    <citation type="submission" date="2019-03" db="UniProtKB">
        <authorList>
            <consortium name="EnsemblPlants"/>
        </authorList>
    </citation>
    <scope>IDENTIFICATION</scope>
</reference>
<reference evidence="2" key="1">
    <citation type="journal article" date="2014" name="Science">
        <title>Ancient hybridizations among the ancestral genomes of bread wheat.</title>
        <authorList>
            <consortium name="International Wheat Genome Sequencing Consortium,"/>
            <person name="Marcussen T."/>
            <person name="Sandve S.R."/>
            <person name="Heier L."/>
            <person name="Spannagl M."/>
            <person name="Pfeifer M."/>
            <person name="Jakobsen K.S."/>
            <person name="Wulff B.B."/>
            <person name="Steuernagel B."/>
            <person name="Mayer K.F."/>
            <person name="Olsen O.A."/>
        </authorList>
    </citation>
    <scope>NUCLEOTIDE SEQUENCE [LARGE SCALE GENOMIC DNA]</scope>
    <source>
        <strain evidence="2">cv. AL8/78</strain>
    </source>
</reference>
<name>A0A453B0P1_AEGTS</name>
<sequence length="131" mass="14725">MHRIYRPSDCSSAMESQCSISNTFRGLNLLPGSKRKCPTQFNSSEESVELSEALRHSVQLTPSKRLKESSAPTRYGVWERDASTPFFNSTPDCREDMNLQNSRGCLQNSPRVIEDGFSKGFEGCISMKCSF</sequence>
<proteinExistence type="predicted"/>
<reference evidence="1" key="5">
    <citation type="journal article" date="2021" name="G3 (Bethesda)">
        <title>Aegilops tauschii genome assembly Aet v5.0 features greater sequence contiguity and improved annotation.</title>
        <authorList>
            <person name="Wang L."/>
            <person name="Zhu T."/>
            <person name="Rodriguez J.C."/>
            <person name="Deal K.R."/>
            <person name="Dubcovsky J."/>
            <person name="McGuire P.E."/>
            <person name="Lux T."/>
            <person name="Spannagl M."/>
            <person name="Mayer K.F.X."/>
            <person name="Baldrich P."/>
            <person name="Meyers B.C."/>
            <person name="Huo N."/>
            <person name="Gu Y.Q."/>
            <person name="Zhou H."/>
            <person name="Devos K.M."/>
            <person name="Bennetzen J.L."/>
            <person name="Unver T."/>
            <person name="Budak H."/>
            <person name="Gulick P.J."/>
            <person name="Galiba G."/>
            <person name="Kalapos B."/>
            <person name="Nelson D.R."/>
            <person name="Li P."/>
            <person name="You F.M."/>
            <person name="Luo M.C."/>
            <person name="Dvorak J."/>
        </authorList>
    </citation>
    <scope>NUCLEOTIDE SEQUENCE [LARGE SCALE GENOMIC DNA]</scope>
    <source>
        <strain evidence="1">cv. AL8/78</strain>
    </source>
</reference>
<dbReference type="Proteomes" id="UP000015105">
    <property type="component" value="Chromosome 2D"/>
</dbReference>
<accession>A0A453B0P1</accession>
<evidence type="ECO:0000313" key="1">
    <source>
        <dbReference type="EnsemblPlants" id="AET2Gv20324500.8"/>
    </source>
</evidence>
<protein>
    <submittedName>
        <fullName evidence="1">Uncharacterized protein</fullName>
    </submittedName>
</protein>
<organism evidence="1 2">
    <name type="scientific">Aegilops tauschii subsp. strangulata</name>
    <name type="common">Goatgrass</name>
    <dbReference type="NCBI Taxonomy" id="200361"/>
    <lineage>
        <taxon>Eukaryota</taxon>
        <taxon>Viridiplantae</taxon>
        <taxon>Streptophyta</taxon>
        <taxon>Embryophyta</taxon>
        <taxon>Tracheophyta</taxon>
        <taxon>Spermatophyta</taxon>
        <taxon>Magnoliopsida</taxon>
        <taxon>Liliopsida</taxon>
        <taxon>Poales</taxon>
        <taxon>Poaceae</taxon>
        <taxon>BOP clade</taxon>
        <taxon>Pooideae</taxon>
        <taxon>Triticodae</taxon>
        <taxon>Triticeae</taxon>
        <taxon>Triticinae</taxon>
        <taxon>Aegilops</taxon>
    </lineage>
</organism>
<reference evidence="1" key="3">
    <citation type="journal article" date="2017" name="Nature">
        <title>Genome sequence of the progenitor of the wheat D genome Aegilops tauschii.</title>
        <authorList>
            <person name="Luo M.C."/>
            <person name="Gu Y.Q."/>
            <person name="Puiu D."/>
            <person name="Wang H."/>
            <person name="Twardziok S.O."/>
            <person name="Deal K.R."/>
            <person name="Huo N."/>
            <person name="Zhu T."/>
            <person name="Wang L."/>
            <person name="Wang Y."/>
            <person name="McGuire P.E."/>
            <person name="Liu S."/>
            <person name="Long H."/>
            <person name="Ramasamy R.K."/>
            <person name="Rodriguez J.C."/>
            <person name="Van S.L."/>
            <person name="Yuan L."/>
            <person name="Wang Z."/>
            <person name="Xia Z."/>
            <person name="Xiao L."/>
            <person name="Anderson O.D."/>
            <person name="Ouyang S."/>
            <person name="Liang Y."/>
            <person name="Zimin A.V."/>
            <person name="Pertea G."/>
            <person name="Qi P."/>
            <person name="Bennetzen J.L."/>
            <person name="Dai X."/>
            <person name="Dawson M.W."/>
            <person name="Muller H.G."/>
            <person name="Kugler K."/>
            <person name="Rivarola-Duarte L."/>
            <person name="Spannagl M."/>
            <person name="Mayer K.F.X."/>
            <person name="Lu F.H."/>
            <person name="Bevan M.W."/>
            <person name="Leroy P."/>
            <person name="Li P."/>
            <person name="You F.M."/>
            <person name="Sun Q."/>
            <person name="Liu Z."/>
            <person name="Lyons E."/>
            <person name="Wicker T."/>
            <person name="Salzberg S.L."/>
            <person name="Devos K.M."/>
            <person name="Dvorak J."/>
        </authorList>
    </citation>
    <scope>NUCLEOTIDE SEQUENCE [LARGE SCALE GENOMIC DNA]</scope>
    <source>
        <strain evidence="1">cv. AL8/78</strain>
    </source>
</reference>
<dbReference type="EnsemblPlants" id="AET2Gv20324500.8">
    <property type="protein sequence ID" value="AET2Gv20324500.8"/>
    <property type="gene ID" value="AET2Gv20324500"/>
</dbReference>
<evidence type="ECO:0000313" key="2">
    <source>
        <dbReference type="Proteomes" id="UP000015105"/>
    </source>
</evidence>